<evidence type="ECO:0000256" key="5">
    <source>
        <dbReference type="ARBA" id="ARBA00022617"/>
    </source>
</evidence>
<proteinExistence type="inferred from homology"/>
<keyword evidence="22" id="KW-1185">Reference proteome</keyword>
<keyword evidence="11 15" id="KW-0521">NADP</keyword>
<dbReference type="SUPFAM" id="SSF50156">
    <property type="entry name" value="PDZ domain-like"/>
    <property type="match status" value="1"/>
</dbReference>
<evidence type="ECO:0000256" key="8">
    <source>
        <dbReference type="ARBA" id="ARBA00022723"/>
    </source>
</evidence>
<feature type="domain" description="Flavodoxin-like" evidence="19">
    <location>
        <begin position="668"/>
        <end position="883"/>
    </location>
</feature>
<evidence type="ECO:0000256" key="4">
    <source>
        <dbReference type="ARBA" id="ARBA00006267"/>
    </source>
</evidence>
<dbReference type="PRINTS" id="PR00369">
    <property type="entry name" value="FLAVODOXIN"/>
</dbReference>
<evidence type="ECO:0000256" key="15">
    <source>
        <dbReference type="PIRNR" id="PIRNR000333"/>
    </source>
</evidence>
<dbReference type="GO" id="GO:0020037">
    <property type="term" value="F:heme binding"/>
    <property type="evidence" value="ECO:0007669"/>
    <property type="project" value="InterPro"/>
</dbReference>
<accession>A0A922I1K6</accession>
<evidence type="ECO:0000256" key="9">
    <source>
        <dbReference type="ARBA" id="ARBA00022827"/>
    </source>
</evidence>
<evidence type="ECO:0000256" key="10">
    <source>
        <dbReference type="ARBA" id="ARBA00022843"/>
    </source>
</evidence>
<keyword evidence="14 15" id="KW-0408">Iron</keyword>
<organism evidence="21 22">
    <name type="scientific">Dermatophagoides farinae</name>
    <name type="common">American house dust mite</name>
    <dbReference type="NCBI Taxonomy" id="6954"/>
    <lineage>
        <taxon>Eukaryota</taxon>
        <taxon>Metazoa</taxon>
        <taxon>Ecdysozoa</taxon>
        <taxon>Arthropoda</taxon>
        <taxon>Chelicerata</taxon>
        <taxon>Arachnida</taxon>
        <taxon>Acari</taxon>
        <taxon>Acariformes</taxon>
        <taxon>Sarcoptiformes</taxon>
        <taxon>Astigmata</taxon>
        <taxon>Psoroptidia</taxon>
        <taxon>Analgoidea</taxon>
        <taxon>Pyroglyphidae</taxon>
        <taxon>Dermatophagoidinae</taxon>
        <taxon>Dermatophagoides</taxon>
    </lineage>
</organism>
<evidence type="ECO:0000256" key="6">
    <source>
        <dbReference type="ARBA" id="ARBA00022630"/>
    </source>
</evidence>
<dbReference type="GO" id="GO:0050661">
    <property type="term" value="F:NADP binding"/>
    <property type="evidence" value="ECO:0007669"/>
    <property type="project" value="InterPro"/>
</dbReference>
<keyword evidence="8 15" id="KW-0479">Metal-binding</keyword>
<dbReference type="InterPro" id="IPR036034">
    <property type="entry name" value="PDZ_sf"/>
</dbReference>
<keyword evidence="6" id="KW-0285">Flavoprotein</keyword>
<dbReference type="Pfam" id="PF00175">
    <property type="entry name" value="NAD_binding_1"/>
    <property type="match status" value="1"/>
</dbReference>
<reference evidence="21" key="1">
    <citation type="submission" date="2013-05" db="EMBL/GenBank/DDBJ databases">
        <authorList>
            <person name="Yim A.K.Y."/>
            <person name="Chan T.F."/>
            <person name="Ji K.M."/>
            <person name="Liu X.Y."/>
            <person name="Zhou J.W."/>
            <person name="Li R.Q."/>
            <person name="Yang K.Y."/>
            <person name="Li J."/>
            <person name="Li M."/>
            <person name="Law P.T.W."/>
            <person name="Wu Y.L."/>
            <person name="Cai Z.L."/>
            <person name="Qin H."/>
            <person name="Bao Y."/>
            <person name="Leung R.K.K."/>
            <person name="Ng P.K.S."/>
            <person name="Zou J."/>
            <person name="Zhong X.J."/>
            <person name="Ran P.X."/>
            <person name="Zhong N.S."/>
            <person name="Liu Z.G."/>
            <person name="Tsui S.K.W."/>
        </authorList>
    </citation>
    <scope>NUCLEOTIDE SEQUENCE</scope>
    <source>
        <strain evidence="21">Derf</strain>
        <tissue evidence="21">Whole organism</tissue>
    </source>
</reference>
<dbReference type="InterPro" id="IPR023173">
    <property type="entry name" value="NADPH_Cyt_P450_Rdtase_alpha"/>
</dbReference>
<dbReference type="InterPro" id="IPR017938">
    <property type="entry name" value="Riboflavin_synthase-like_b-brl"/>
</dbReference>
<feature type="compositionally biased region" description="Low complexity" evidence="17">
    <location>
        <begin position="160"/>
        <end position="175"/>
    </location>
</feature>
<dbReference type="InterPro" id="IPR008254">
    <property type="entry name" value="Flavodoxin/NO_synth"/>
</dbReference>
<evidence type="ECO:0000256" key="13">
    <source>
        <dbReference type="ARBA" id="ARBA00023002"/>
    </source>
</evidence>
<evidence type="ECO:0000256" key="16">
    <source>
        <dbReference type="PIRSR" id="PIRSR000333-1"/>
    </source>
</evidence>
<comment type="function">
    <text evidence="15">Produces nitric oxide (NO) which is a messenger molecule with diverse functions.</text>
</comment>
<dbReference type="Pfam" id="PF00595">
    <property type="entry name" value="PDZ"/>
    <property type="match status" value="1"/>
</dbReference>
<dbReference type="InterPro" id="IPR003097">
    <property type="entry name" value="CysJ-like_FAD-binding"/>
</dbReference>
<evidence type="ECO:0000259" key="20">
    <source>
        <dbReference type="PROSITE" id="PS51384"/>
    </source>
</evidence>
<dbReference type="SUPFAM" id="SSF52218">
    <property type="entry name" value="Flavoproteins"/>
    <property type="match status" value="1"/>
</dbReference>
<dbReference type="Gene3D" id="2.30.42.10">
    <property type="match status" value="1"/>
</dbReference>
<dbReference type="GO" id="GO:0005516">
    <property type="term" value="F:calmodulin binding"/>
    <property type="evidence" value="ECO:0007669"/>
    <property type="project" value="UniProtKB-KW"/>
</dbReference>
<dbReference type="Pfam" id="PF00667">
    <property type="entry name" value="FAD_binding_1"/>
    <property type="match status" value="1"/>
</dbReference>
<dbReference type="InterPro" id="IPR001478">
    <property type="entry name" value="PDZ"/>
</dbReference>
<keyword evidence="7 15" id="KW-0288">FMN</keyword>
<evidence type="ECO:0000256" key="7">
    <source>
        <dbReference type="ARBA" id="ARBA00022643"/>
    </source>
</evidence>
<feature type="domain" description="PDZ" evidence="18">
    <location>
        <begin position="12"/>
        <end position="87"/>
    </location>
</feature>
<dbReference type="Gene3D" id="3.90.340.10">
    <property type="entry name" value="Nitric Oxide Synthase, Chain A, domain 1"/>
    <property type="match status" value="2"/>
</dbReference>
<feature type="binding site" description="axial binding residue" evidence="16">
    <location>
        <position position="328"/>
    </location>
    <ligand>
        <name>heme b</name>
        <dbReference type="ChEBI" id="CHEBI:60344"/>
    </ligand>
    <ligandPart>
        <name>Fe</name>
        <dbReference type="ChEBI" id="CHEBI:18248"/>
    </ligandPart>
</feature>
<comment type="caution">
    <text evidence="21">The sequence shown here is derived from an EMBL/GenBank/DDBJ whole genome shotgun (WGS) entry which is preliminary data.</text>
</comment>
<sequence>MPLFDFDSNVMRLRLKRLTNIVDGYGFGLNIHDRGTPPVLQISSIENNCEAEKSGLIRNGDIILRINNHDVSQCTYDEAIQKLTSTPMNAYASFTVRAPFGYVTRLITTFEEDGQSKTIRITERANRQQQKQQQLANNDDHHQQQNHITNNSHLTPQSITKTTTTTTEESKTTMTNQPRTRKGSICVGQKPIRIRNVATSNVTVDTLHQTAKQPLSCSESVCLGSLMKQTKEHLGICPLQPQQVDLSTTNQQQSVDGIGQQRSKEQVLSDAYQFMEQYYASIKRLHTPAHRDRLREIETEIRSTGAYQLKQTELIFGAKLSWRNAPRCIGRIQWSKLQASFRCTKLSAITIFPQRIDGREDYRIWNQQLISYAGYVVNSDENNDIILENGVGGGGGGGSKHQTTTTIIGDPICTKLGWKGRRTKWDILPIVISVPGEDPQLFPLSEDLVLRVPLVHPKYKWFEELDLQWYALPAVSSMKFDVGGIEFPACPFSGWYMDTEIAVRDLCDTHRYNILPEIAKYMSLDINSNASLWKDRAVIEVNTAVLFSFQKANVTIVDHHTAAESFMKHLENENQLRGGCPADWVWIVPPVSGSLTPVFHQEMLNYELKPAYKYQEPAWKTHIWRNGDHDGHNSITSTPRKLRFKEIAKAVKFTSNLFGKALSKRIKATILYGTETGRSEQFAKRLGQIFSHVFNVSVSCMDSYDMLHLEHETLLLCVTSTFGNGDPPENGESFARQLQAIKMTGDTAPDLDRDTISLPVTYLRYSSVDTSEQSSGANLNADDKQRFITFGTLDSINLNSPTIQNNTAGDDYFAFADHVGPLSNVRFAVFALGSSAYPNFCAFGRYLDTMLAELGGERITRVGIGDELCGQEQSFYEWSAEVFEQACEVFCLTDELDMNVVTSLAAQKPLQWCKENVLLDDEMMEIVSMIILIERQNLHDYSIDNDKCLEEANKPTIQIKPNVHYYPGDHLAVYPENSSELVQGIIDRLCSLNPSLQSTKPYVIKIRSQHSSMDNHTNESMNSASSLFGIGNNNSNFDGNKSPNHFEKQKWILHDRLPSPVTLKEALTQHASNSDESELLKNLSKDSAAYETWKAKYFPNFLEILTEFSSINPPLEFIFTQLPVLKPRHYSISSSPLTQSAFQIDLTVAVIQYYTESGYRHYGVCSNFLNDKPIGGDVFAFIRSAPNFRLPKERKVPIIMVGPGTGIAPFRSFWEHRAKLKELNSSADYGKMTLFFGCRYPSMQLYREEIETTMLNNVIKDYHVAYSRQANQPKQYVQDVMRQLSQQIYCDLIERKGHIYVCGDVSMAQDVNKTLQFILQENGIHDADMTLLSLKETMRYHEDIFGITLRTAEVTNRNRSDAVKRTFSNS</sequence>
<dbReference type="PRINTS" id="PR00371">
    <property type="entry name" value="FPNCR"/>
</dbReference>
<keyword evidence="12 15" id="KW-0112">Calmodulin-binding</keyword>
<name>A0A922I1K6_DERFA</name>
<evidence type="ECO:0000256" key="14">
    <source>
        <dbReference type="ARBA" id="ARBA00023004"/>
    </source>
</evidence>
<gene>
    <name evidence="21" type="primary">NOS1</name>
    <name evidence="21" type="ORF">DERF_007665</name>
</gene>
<dbReference type="InterPro" id="IPR017927">
    <property type="entry name" value="FAD-bd_FR_type"/>
</dbReference>
<dbReference type="GO" id="GO:0050660">
    <property type="term" value="F:flavin adenine dinucleotide binding"/>
    <property type="evidence" value="ECO:0007669"/>
    <property type="project" value="InterPro"/>
</dbReference>
<dbReference type="PIRSF" id="PIRSF000333">
    <property type="entry name" value="NOS"/>
    <property type="match status" value="1"/>
</dbReference>
<dbReference type="PROSITE" id="PS51384">
    <property type="entry name" value="FAD_FR"/>
    <property type="match status" value="1"/>
</dbReference>
<protein>
    <recommendedName>
        <fullName evidence="15">Nitric oxide synthase</fullName>
        <ecNumber evidence="15">1.14.13.39</ecNumber>
    </recommendedName>
</protein>
<feature type="domain" description="FAD-binding FR-type" evidence="20">
    <location>
        <begin position="925"/>
        <end position="1191"/>
    </location>
</feature>
<dbReference type="Pfam" id="PF02898">
    <property type="entry name" value="NO_synthase"/>
    <property type="match status" value="2"/>
</dbReference>
<dbReference type="GO" id="GO:0004517">
    <property type="term" value="F:nitric-oxide synthase activity"/>
    <property type="evidence" value="ECO:0007669"/>
    <property type="project" value="UniProtKB-EC"/>
</dbReference>
<dbReference type="InterPro" id="IPR001709">
    <property type="entry name" value="Flavoprot_Pyr_Nucl_cyt_Rdtase"/>
</dbReference>
<evidence type="ECO:0000256" key="12">
    <source>
        <dbReference type="ARBA" id="ARBA00022860"/>
    </source>
</evidence>
<dbReference type="InterPro" id="IPR012144">
    <property type="entry name" value="NOS_euk"/>
</dbReference>
<dbReference type="InterPro" id="IPR039261">
    <property type="entry name" value="FNR_nucleotide-bd"/>
</dbReference>
<keyword evidence="13 15" id="KW-0560">Oxidoreductase</keyword>
<dbReference type="InterPro" id="IPR029039">
    <property type="entry name" value="Flavoprotein-like_sf"/>
</dbReference>
<evidence type="ECO:0000256" key="11">
    <source>
        <dbReference type="ARBA" id="ARBA00022857"/>
    </source>
</evidence>
<dbReference type="GO" id="GO:0043197">
    <property type="term" value="C:dendritic spine"/>
    <property type="evidence" value="ECO:0007669"/>
    <property type="project" value="UniProtKB-SubCell"/>
</dbReference>
<feature type="compositionally biased region" description="Polar residues" evidence="17">
    <location>
        <begin position="145"/>
        <end position="159"/>
    </location>
</feature>
<dbReference type="InterPro" id="IPR001094">
    <property type="entry name" value="Flavdoxin-like"/>
</dbReference>
<dbReference type="InterPro" id="IPR044940">
    <property type="entry name" value="NOS_dom_2"/>
</dbReference>
<evidence type="ECO:0000259" key="19">
    <source>
        <dbReference type="PROSITE" id="PS50902"/>
    </source>
</evidence>
<dbReference type="Gene3D" id="2.40.30.10">
    <property type="entry name" value="Translation factors"/>
    <property type="match status" value="1"/>
</dbReference>
<evidence type="ECO:0000313" key="21">
    <source>
        <dbReference type="EMBL" id="KAH9516962.1"/>
    </source>
</evidence>
<dbReference type="SUPFAM" id="SSF56512">
    <property type="entry name" value="Nitric oxide (NO) synthase oxygenase domain"/>
    <property type="match status" value="1"/>
</dbReference>
<comment type="subcellular location">
    <subcellularLocation>
        <location evidence="2">Cell membrane</location>
        <location evidence="2">Sarcolemma</location>
        <topology evidence="2">Peripheral membrane protein</topology>
    </subcellularLocation>
    <subcellularLocation>
        <location evidence="3">Cell projection</location>
        <location evidence="3">Dendritic spine</location>
    </subcellularLocation>
</comment>
<dbReference type="EMBL" id="ASGP02000003">
    <property type="protein sequence ID" value="KAH9516962.1"/>
    <property type="molecule type" value="Genomic_DNA"/>
</dbReference>
<dbReference type="InterPro" id="IPR050607">
    <property type="entry name" value="NOS"/>
</dbReference>
<dbReference type="Gene3D" id="3.90.440.10">
    <property type="entry name" value="Nitric Oxide Synthase,Heme Domain,Chain A domain 2"/>
    <property type="match status" value="1"/>
</dbReference>
<dbReference type="InterPro" id="IPR044944">
    <property type="entry name" value="NOS_dom_3"/>
</dbReference>
<keyword evidence="10" id="KW-0832">Ubl conjugation</keyword>
<dbReference type="Gene3D" id="1.20.990.10">
    <property type="entry name" value="NADPH-cytochrome p450 Reductase, Chain A, domain 3"/>
    <property type="match status" value="1"/>
</dbReference>
<comment type="catalytic activity">
    <reaction evidence="15">
        <text>2 L-arginine + 3 NADPH + 4 O2 + H(+) = 2 L-citrulline + 2 nitric oxide + 3 NADP(+) + 4 H2O</text>
        <dbReference type="Rhea" id="RHEA:19897"/>
        <dbReference type="ChEBI" id="CHEBI:15377"/>
        <dbReference type="ChEBI" id="CHEBI:15378"/>
        <dbReference type="ChEBI" id="CHEBI:15379"/>
        <dbReference type="ChEBI" id="CHEBI:16480"/>
        <dbReference type="ChEBI" id="CHEBI:32682"/>
        <dbReference type="ChEBI" id="CHEBI:57743"/>
        <dbReference type="ChEBI" id="CHEBI:57783"/>
        <dbReference type="ChEBI" id="CHEBI:58349"/>
        <dbReference type="EC" id="1.14.13.39"/>
    </reaction>
</comment>
<dbReference type="Gene3D" id="3.40.50.360">
    <property type="match status" value="1"/>
</dbReference>
<dbReference type="GO" id="GO:0046872">
    <property type="term" value="F:metal ion binding"/>
    <property type="evidence" value="ECO:0007669"/>
    <property type="project" value="UniProtKB-KW"/>
</dbReference>
<dbReference type="GO" id="GO:0010181">
    <property type="term" value="F:FMN binding"/>
    <property type="evidence" value="ECO:0007669"/>
    <property type="project" value="InterPro"/>
</dbReference>
<dbReference type="InterPro" id="IPR004030">
    <property type="entry name" value="NOS_N"/>
</dbReference>
<dbReference type="Proteomes" id="UP000790347">
    <property type="component" value="Unassembled WGS sequence"/>
</dbReference>
<dbReference type="PROSITE" id="PS50902">
    <property type="entry name" value="FLAVODOXIN_LIKE"/>
    <property type="match status" value="1"/>
</dbReference>
<reference evidence="21" key="2">
    <citation type="journal article" date="2022" name="Res Sq">
        <title>Comparative Genomics Reveals Insights into the Divergent Evolution of Astigmatic Mites and Household Pest Adaptations.</title>
        <authorList>
            <person name="Xiong Q."/>
            <person name="Wan A.T.-Y."/>
            <person name="Liu X.-Y."/>
            <person name="Fung C.S.-H."/>
            <person name="Xiao X."/>
            <person name="Malainual N."/>
            <person name="Hou J."/>
            <person name="Wang L."/>
            <person name="Wang M."/>
            <person name="Yang K."/>
            <person name="Cui Y."/>
            <person name="Leung E."/>
            <person name="Nong W."/>
            <person name="Shin S.-K."/>
            <person name="Au S."/>
            <person name="Jeong K.Y."/>
            <person name="Chew F.T."/>
            <person name="Hui J."/>
            <person name="Leung T.F."/>
            <person name="Tungtrongchitr A."/>
            <person name="Zhong N."/>
            <person name="Liu Z."/>
            <person name="Tsui S."/>
        </authorList>
    </citation>
    <scope>NUCLEOTIDE SEQUENCE</scope>
    <source>
        <strain evidence="21">Derf</strain>
        <tissue evidence="21">Whole organism</tissue>
    </source>
</reference>
<dbReference type="PANTHER" id="PTHR43410:SF1">
    <property type="entry name" value="NITRIC OXIDE SYNTHASE"/>
    <property type="match status" value="1"/>
</dbReference>
<evidence type="ECO:0000259" key="18">
    <source>
        <dbReference type="PROSITE" id="PS50106"/>
    </source>
</evidence>
<dbReference type="SUPFAM" id="SSF63380">
    <property type="entry name" value="Riboflavin synthase domain-like"/>
    <property type="match status" value="1"/>
</dbReference>
<evidence type="ECO:0000256" key="2">
    <source>
        <dbReference type="ARBA" id="ARBA00004468"/>
    </source>
</evidence>
<evidence type="ECO:0000256" key="3">
    <source>
        <dbReference type="ARBA" id="ARBA00004552"/>
    </source>
</evidence>
<dbReference type="InterPro" id="IPR001433">
    <property type="entry name" value="OxRdtase_FAD/NAD-bd"/>
</dbReference>
<dbReference type="Pfam" id="PF00258">
    <property type="entry name" value="Flavodoxin_1"/>
    <property type="match status" value="1"/>
</dbReference>
<dbReference type="GO" id="GO:0042383">
    <property type="term" value="C:sarcolemma"/>
    <property type="evidence" value="ECO:0007669"/>
    <property type="project" value="UniProtKB-SubCell"/>
</dbReference>
<evidence type="ECO:0000256" key="1">
    <source>
        <dbReference type="ARBA" id="ARBA00001970"/>
    </source>
</evidence>
<dbReference type="Gene3D" id="3.40.50.80">
    <property type="entry name" value="Nucleotide-binding domain of ferredoxin-NADP reductase (FNR) module"/>
    <property type="match status" value="1"/>
</dbReference>
<dbReference type="SUPFAM" id="SSF52343">
    <property type="entry name" value="Ferredoxin reductase-like, C-terminal NADP-linked domain"/>
    <property type="match status" value="1"/>
</dbReference>
<dbReference type="PANTHER" id="PTHR43410">
    <property type="entry name" value="NITRIC OXIDE SYNTHASE OXYGENASE"/>
    <property type="match status" value="1"/>
</dbReference>
<evidence type="ECO:0000313" key="22">
    <source>
        <dbReference type="Proteomes" id="UP000790347"/>
    </source>
</evidence>
<dbReference type="SMART" id="SM00228">
    <property type="entry name" value="PDZ"/>
    <property type="match status" value="1"/>
</dbReference>
<dbReference type="PROSITE" id="PS60001">
    <property type="entry name" value="NOS"/>
    <property type="match status" value="1"/>
</dbReference>
<dbReference type="PROSITE" id="PS50106">
    <property type="entry name" value="PDZ"/>
    <property type="match status" value="1"/>
</dbReference>
<evidence type="ECO:0000256" key="17">
    <source>
        <dbReference type="SAM" id="MobiDB-lite"/>
    </source>
</evidence>
<comment type="cofactor">
    <cofactor evidence="1 15">
        <name>heme b</name>
        <dbReference type="ChEBI" id="CHEBI:60344"/>
    </cofactor>
</comment>
<dbReference type="Gene3D" id="3.90.1230.10">
    <property type="entry name" value="Nitric Oxide Synthase, Chain A, domain 3"/>
    <property type="match status" value="1"/>
</dbReference>
<comment type="cofactor">
    <cofactor evidence="15">
        <name>FAD</name>
        <dbReference type="ChEBI" id="CHEBI:57692"/>
    </cofactor>
    <text evidence="15">Binds 1 FAD.</text>
</comment>
<comment type="similarity">
    <text evidence="4 15">Belongs to the NOS family.</text>
</comment>
<dbReference type="FunFam" id="3.40.50.360:FF:000033">
    <property type="entry name" value="Nitric oxide synthase"/>
    <property type="match status" value="1"/>
</dbReference>
<keyword evidence="5 15" id="KW-0349">Heme</keyword>
<keyword evidence="9 15" id="KW-0274">FAD</keyword>
<dbReference type="InterPro" id="IPR044943">
    <property type="entry name" value="NOS_dom_1"/>
</dbReference>
<dbReference type="InterPro" id="IPR036119">
    <property type="entry name" value="NOS_N_sf"/>
</dbReference>
<comment type="cofactor">
    <cofactor evidence="15">
        <name>FMN</name>
        <dbReference type="ChEBI" id="CHEBI:58210"/>
    </cofactor>
    <text evidence="15">Binds 1 FMN.</text>
</comment>
<feature type="region of interest" description="Disordered" evidence="17">
    <location>
        <begin position="126"/>
        <end position="188"/>
    </location>
</feature>
<dbReference type="GO" id="GO:0006809">
    <property type="term" value="P:nitric oxide biosynthetic process"/>
    <property type="evidence" value="ECO:0007669"/>
    <property type="project" value="InterPro"/>
</dbReference>
<dbReference type="EC" id="1.14.13.39" evidence="15"/>